<dbReference type="AlphaFoldDB" id="A0A9P6J8M4"/>
<feature type="transmembrane region" description="Helical" evidence="1">
    <location>
        <begin position="110"/>
        <end position="129"/>
    </location>
</feature>
<reference evidence="3" key="1">
    <citation type="journal article" date="2020" name="Fungal Divers.">
        <title>Resolving the Mortierellaceae phylogeny through synthesis of multi-gene phylogenetics and phylogenomics.</title>
        <authorList>
            <person name="Vandepol N."/>
            <person name="Liber J."/>
            <person name="Desiro A."/>
            <person name="Na H."/>
            <person name="Kennedy M."/>
            <person name="Barry K."/>
            <person name="Grigoriev I.V."/>
            <person name="Miller A.N."/>
            <person name="O'Donnell K."/>
            <person name="Stajich J.E."/>
            <person name="Bonito G."/>
        </authorList>
    </citation>
    <scope>NUCLEOTIDE SEQUENCE</scope>
    <source>
        <strain evidence="3">CK1249</strain>
    </source>
</reference>
<feature type="transmembrane region" description="Helical" evidence="1">
    <location>
        <begin position="70"/>
        <end position="90"/>
    </location>
</feature>
<evidence type="ECO:0000256" key="2">
    <source>
        <dbReference type="SAM" id="SignalP"/>
    </source>
</evidence>
<comment type="caution">
    <text evidence="3">The sequence shown here is derived from an EMBL/GenBank/DDBJ whole genome shotgun (WGS) entry which is preliminary data.</text>
</comment>
<proteinExistence type="predicted"/>
<name>A0A9P6J8M4_MORAP</name>
<keyword evidence="1" id="KW-0812">Transmembrane</keyword>
<keyword evidence="2" id="KW-0732">Signal</keyword>
<keyword evidence="1" id="KW-1133">Transmembrane helix</keyword>
<dbReference type="EMBL" id="JAAAHY010000447">
    <property type="protein sequence ID" value="KAF9963670.1"/>
    <property type="molecule type" value="Genomic_DNA"/>
</dbReference>
<keyword evidence="1" id="KW-0472">Membrane</keyword>
<evidence type="ECO:0000256" key="1">
    <source>
        <dbReference type="SAM" id="Phobius"/>
    </source>
</evidence>
<feature type="transmembrane region" description="Helical" evidence="1">
    <location>
        <begin position="141"/>
        <end position="160"/>
    </location>
</feature>
<feature type="chain" id="PRO_5040234339" evidence="2">
    <location>
        <begin position="21"/>
        <end position="241"/>
    </location>
</feature>
<dbReference type="OrthoDB" id="2384193at2759"/>
<keyword evidence="4" id="KW-1185">Reference proteome</keyword>
<protein>
    <submittedName>
        <fullName evidence="3">Uncharacterized protein</fullName>
    </submittedName>
</protein>
<feature type="non-terminal residue" evidence="3">
    <location>
        <position position="241"/>
    </location>
</feature>
<accession>A0A9P6J8M4</accession>
<evidence type="ECO:0000313" key="3">
    <source>
        <dbReference type="EMBL" id="KAF9963670.1"/>
    </source>
</evidence>
<dbReference type="Proteomes" id="UP000738359">
    <property type="component" value="Unassembled WGS sequence"/>
</dbReference>
<gene>
    <name evidence="3" type="ORF">BGZ70_007255</name>
</gene>
<organism evidence="3 4">
    <name type="scientific">Mortierella alpina</name>
    <name type="common">Oleaginous fungus</name>
    <name type="synonym">Mortierella renispora</name>
    <dbReference type="NCBI Taxonomy" id="64518"/>
    <lineage>
        <taxon>Eukaryota</taxon>
        <taxon>Fungi</taxon>
        <taxon>Fungi incertae sedis</taxon>
        <taxon>Mucoromycota</taxon>
        <taxon>Mortierellomycotina</taxon>
        <taxon>Mortierellomycetes</taxon>
        <taxon>Mortierellales</taxon>
        <taxon>Mortierellaceae</taxon>
        <taxon>Mortierella</taxon>
    </lineage>
</organism>
<evidence type="ECO:0000313" key="4">
    <source>
        <dbReference type="Proteomes" id="UP000738359"/>
    </source>
</evidence>
<sequence length="241" mass="27309">MRRIARFELRSIVTLLLIIAKPLQISYDVGISMIKYEEGFFTIPGTDRIVGRPSDSWEPSHRARAEVLDYILACAMALLTSIFFLLQSFYHYISKSVTKSSFMSSFEFRLNIVCSLIVIAVFPLIQYLFRNNHALREAAPQMAFSVVLLIIGILGVRTHFRFQSLLKVAMLTISESTQGVVEKLEYFKDMNKILTGAMFGTGVSLAIASADGLMPNPVIARHKFASDFLITNLNFFEFIIW</sequence>
<feature type="transmembrane region" description="Helical" evidence="1">
    <location>
        <begin position="12"/>
        <end position="34"/>
    </location>
</feature>
<feature type="signal peptide" evidence="2">
    <location>
        <begin position="1"/>
        <end position="20"/>
    </location>
</feature>